<dbReference type="AlphaFoldDB" id="A0A9P8L5Y5"/>
<dbReference type="EMBL" id="JAGHQL010000027">
    <property type="protein sequence ID" value="KAH0543781.1"/>
    <property type="molecule type" value="Genomic_DNA"/>
</dbReference>
<feature type="transmembrane region" description="Helical" evidence="1">
    <location>
        <begin position="86"/>
        <end position="105"/>
    </location>
</feature>
<proteinExistence type="predicted"/>
<feature type="transmembrane region" description="Helical" evidence="1">
    <location>
        <begin position="53"/>
        <end position="74"/>
    </location>
</feature>
<sequence>MAAIFPPIPRFIFTVCEPISMVAGFLAAIVSPASFVADQLPNTPLHALTPNEYIIALQLGNVYLLIGFIGIAVLYTTTSAQVARRYLLVLLLGDIGHLAVTYHVMGRESFFDVTNWNAMAWGNICFTGALFLARVAYLLGFLGEDREPGKKAKAQ</sequence>
<reference evidence="3" key="1">
    <citation type="submission" date="2021-03" db="EMBL/GenBank/DDBJ databases">
        <title>Comparative genomics and phylogenomic investigation of the class Geoglossomycetes provide insights into ecological specialization and systematics.</title>
        <authorList>
            <person name="Melie T."/>
            <person name="Pirro S."/>
            <person name="Miller A.N."/>
            <person name="Quandt A."/>
        </authorList>
    </citation>
    <scope>NUCLEOTIDE SEQUENCE</scope>
    <source>
        <strain evidence="3">GBOQ0MN5Z8</strain>
    </source>
</reference>
<gene>
    <name evidence="3" type="ORF">FGG08_001963</name>
</gene>
<evidence type="ECO:0000313" key="3">
    <source>
        <dbReference type="EMBL" id="KAH0543781.1"/>
    </source>
</evidence>
<protein>
    <recommendedName>
        <fullName evidence="2">DUF7704 domain-containing protein</fullName>
    </recommendedName>
</protein>
<feature type="transmembrane region" description="Helical" evidence="1">
    <location>
        <begin position="12"/>
        <end position="33"/>
    </location>
</feature>
<dbReference type="Pfam" id="PF24803">
    <property type="entry name" value="DUF7704"/>
    <property type="match status" value="1"/>
</dbReference>
<keyword evidence="1" id="KW-0812">Transmembrane</keyword>
<evidence type="ECO:0000256" key="1">
    <source>
        <dbReference type="SAM" id="Phobius"/>
    </source>
</evidence>
<comment type="caution">
    <text evidence="3">The sequence shown here is derived from an EMBL/GenBank/DDBJ whole genome shotgun (WGS) entry which is preliminary data.</text>
</comment>
<accession>A0A9P8L5Y5</accession>
<dbReference type="PANTHER" id="PTHR37019:SF2">
    <property type="entry name" value="EXPERA DOMAIN-CONTAINING PROTEIN"/>
    <property type="match status" value="1"/>
</dbReference>
<name>A0A9P8L5Y5_9PEZI</name>
<evidence type="ECO:0000313" key="4">
    <source>
        <dbReference type="Proteomes" id="UP000698800"/>
    </source>
</evidence>
<dbReference type="PANTHER" id="PTHR37019">
    <property type="entry name" value="CHROMOSOME 1, WHOLE GENOME SHOTGUN SEQUENCE"/>
    <property type="match status" value="1"/>
</dbReference>
<dbReference type="InterPro" id="IPR056121">
    <property type="entry name" value="DUF7704"/>
</dbReference>
<feature type="transmembrane region" description="Helical" evidence="1">
    <location>
        <begin position="120"/>
        <end position="143"/>
    </location>
</feature>
<keyword evidence="4" id="KW-1185">Reference proteome</keyword>
<feature type="domain" description="DUF7704" evidence="2">
    <location>
        <begin position="3"/>
        <end position="143"/>
    </location>
</feature>
<evidence type="ECO:0000259" key="2">
    <source>
        <dbReference type="Pfam" id="PF24803"/>
    </source>
</evidence>
<keyword evidence="1" id="KW-1133">Transmembrane helix</keyword>
<dbReference type="Proteomes" id="UP000698800">
    <property type="component" value="Unassembled WGS sequence"/>
</dbReference>
<organism evidence="3 4">
    <name type="scientific">Glutinoglossum americanum</name>
    <dbReference type="NCBI Taxonomy" id="1670608"/>
    <lineage>
        <taxon>Eukaryota</taxon>
        <taxon>Fungi</taxon>
        <taxon>Dikarya</taxon>
        <taxon>Ascomycota</taxon>
        <taxon>Pezizomycotina</taxon>
        <taxon>Geoglossomycetes</taxon>
        <taxon>Geoglossales</taxon>
        <taxon>Geoglossaceae</taxon>
        <taxon>Glutinoglossum</taxon>
    </lineage>
</organism>
<dbReference type="OrthoDB" id="2937326at2759"/>
<keyword evidence="1" id="KW-0472">Membrane</keyword>